<keyword evidence="6" id="KW-0997">Cell inner membrane</keyword>
<evidence type="ECO:0000256" key="2">
    <source>
        <dbReference type="ARBA" id="ARBA00022553"/>
    </source>
</evidence>
<dbReference type="PANTHER" id="PTHR36118">
    <property type="entry name" value="ION-TRANSLOCATING OXIDOREDUCTASE COMPLEX SUBUNIT G"/>
    <property type="match status" value="1"/>
</dbReference>
<keyword evidence="5 6" id="KW-0249">Electron transport</keyword>
<comment type="cofactor">
    <cofactor evidence="6">
        <name>FMN</name>
        <dbReference type="ChEBI" id="CHEBI:58210"/>
    </cofactor>
</comment>
<dbReference type="RefSeq" id="WP_083563477.1">
    <property type="nucleotide sequence ID" value="NZ_AQQV01000006.1"/>
</dbReference>
<dbReference type="EC" id="7.-.-.-" evidence="6"/>
<dbReference type="GO" id="GO:0009055">
    <property type="term" value="F:electron transfer activity"/>
    <property type="evidence" value="ECO:0007669"/>
    <property type="project" value="InterPro"/>
</dbReference>
<keyword evidence="10" id="KW-1185">Reference proteome</keyword>
<gene>
    <name evidence="6" type="primary">rnfG</name>
    <name evidence="9" type="ORF">ATO7_16125</name>
</gene>
<evidence type="ECO:0000256" key="4">
    <source>
        <dbReference type="ARBA" id="ARBA00022643"/>
    </source>
</evidence>
<dbReference type="STRING" id="1317117.ATO7_16125"/>
<organism evidence="9 10">
    <name type="scientific">Oceanococcus atlanticus</name>
    <dbReference type="NCBI Taxonomy" id="1317117"/>
    <lineage>
        <taxon>Bacteria</taxon>
        <taxon>Pseudomonadati</taxon>
        <taxon>Pseudomonadota</taxon>
        <taxon>Gammaproteobacteria</taxon>
        <taxon>Chromatiales</taxon>
        <taxon>Oceanococcaceae</taxon>
        <taxon>Oceanococcus</taxon>
    </lineage>
</organism>
<comment type="caution">
    <text evidence="9">The sequence shown here is derived from an EMBL/GenBank/DDBJ whole genome shotgun (WGS) entry which is preliminary data.</text>
</comment>
<dbReference type="Pfam" id="PF04205">
    <property type="entry name" value="FMN_bind"/>
    <property type="match status" value="1"/>
</dbReference>
<dbReference type="GO" id="GO:0005886">
    <property type="term" value="C:plasma membrane"/>
    <property type="evidence" value="ECO:0007669"/>
    <property type="project" value="UniProtKB-SubCell"/>
</dbReference>
<keyword evidence="1 6" id="KW-0813">Transport</keyword>
<dbReference type="PANTHER" id="PTHR36118:SF1">
    <property type="entry name" value="ION-TRANSLOCATING OXIDOREDUCTASE COMPLEX SUBUNIT G"/>
    <property type="match status" value="1"/>
</dbReference>
<evidence type="ECO:0000256" key="3">
    <source>
        <dbReference type="ARBA" id="ARBA00022630"/>
    </source>
</evidence>
<name>A0A1Y1S9T4_9GAMM</name>
<comment type="subunit">
    <text evidence="6">The complex is composed of six subunits: RnfA, RnfB, RnfC, RnfD, RnfE and RnfG.</text>
</comment>
<sequence>MNEAQKQALRSAAVLATFAVIGSALLASANWLTRERIAENERQSMITQLQEILPADSYDNALLQDTRTLTLPGNISPPGEDTLYIARRNGMAVAAILPVTAPNGYSGAIDMLVGIRRDGTVAAVRITRHRETPGLGDGIDRSRSDWITQFDNTSLNQPENWAVRKDGGNFDQLTGATITPRAVVKAVHGALAYFKDHQQDIFGDGDV</sequence>
<evidence type="ECO:0000256" key="1">
    <source>
        <dbReference type="ARBA" id="ARBA00022448"/>
    </source>
</evidence>
<reference evidence="9 10" key="1">
    <citation type="submission" date="2013-04" db="EMBL/GenBank/DDBJ databases">
        <title>Oceanococcus atlanticus 22II-S10r2 Genome Sequencing.</title>
        <authorList>
            <person name="Lai Q."/>
            <person name="Li G."/>
            <person name="Shao Z."/>
        </authorList>
    </citation>
    <scope>NUCLEOTIDE SEQUENCE [LARGE SCALE GENOMIC DNA]</scope>
    <source>
        <strain evidence="9 10">22II-S10r2</strain>
    </source>
</reference>
<keyword evidence="3 6" id="KW-0285">Flavoprotein</keyword>
<dbReference type="NCBIfam" id="NF002519">
    <property type="entry name" value="PRK01908.1"/>
    <property type="match status" value="1"/>
</dbReference>
<feature type="transmembrane region" description="Helical" evidence="7">
    <location>
        <begin position="12"/>
        <end position="32"/>
    </location>
</feature>
<dbReference type="AlphaFoldDB" id="A0A1Y1S9T4"/>
<evidence type="ECO:0000256" key="6">
    <source>
        <dbReference type="HAMAP-Rule" id="MF_00479"/>
    </source>
</evidence>
<feature type="domain" description="FMN-binding" evidence="8">
    <location>
        <begin position="104"/>
        <end position="194"/>
    </location>
</feature>
<keyword evidence="6" id="KW-1003">Cell membrane</keyword>
<dbReference type="EMBL" id="AQQV01000006">
    <property type="protein sequence ID" value="ORE85027.1"/>
    <property type="molecule type" value="Genomic_DNA"/>
</dbReference>
<dbReference type="HAMAP" id="MF_00479">
    <property type="entry name" value="RsxG_RnfG"/>
    <property type="match status" value="1"/>
</dbReference>
<keyword evidence="4 6" id="KW-0288">FMN</keyword>
<dbReference type="Proteomes" id="UP000192342">
    <property type="component" value="Unassembled WGS sequence"/>
</dbReference>
<dbReference type="OrthoDB" id="9784165at2"/>
<proteinExistence type="inferred from homology"/>
<keyword evidence="6 7" id="KW-0472">Membrane</keyword>
<keyword evidence="6 7" id="KW-0812">Transmembrane</keyword>
<dbReference type="PIRSF" id="PIRSF006091">
    <property type="entry name" value="E_trnsport_RnfG"/>
    <property type="match status" value="1"/>
</dbReference>
<dbReference type="InterPro" id="IPR007329">
    <property type="entry name" value="FMN-bd"/>
</dbReference>
<keyword evidence="2 6" id="KW-0597">Phosphoprotein</keyword>
<keyword evidence="6" id="KW-1278">Translocase</keyword>
<evidence type="ECO:0000259" key="8">
    <source>
        <dbReference type="SMART" id="SM00900"/>
    </source>
</evidence>
<dbReference type="SMART" id="SM00900">
    <property type="entry name" value="FMN_bind"/>
    <property type="match status" value="1"/>
</dbReference>
<dbReference type="NCBIfam" id="TIGR01947">
    <property type="entry name" value="rnfG"/>
    <property type="match status" value="1"/>
</dbReference>
<evidence type="ECO:0000256" key="5">
    <source>
        <dbReference type="ARBA" id="ARBA00022982"/>
    </source>
</evidence>
<protein>
    <recommendedName>
        <fullName evidence="6">Ion-translocating oxidoreductase complex subunit G</fullName>
        <ecNumber evidence="6">7.-.-.-</ecNumber>
    </recommendedName>
    <alternativeName>
        <fullName evidence="6">Rnf electron transport complex subunit G</fullName>
    </alternativeName>
</protein>
<comment type="function">
    <text evidence="6">Part of a membrane-bound complex that couples electron transfer with translocation of ions across the membrane.</text>
</comment>
<comment type="subcellular location">
    <subcellularLocation>
        <location evidence="6">Cell inner membrane</location>
        <topology evidence="6">Single-pass membrane protein</topology>
    </subcellularLocation>
</comment>
<dbReference type="InterPro" id="IPR010209">
    <property type="entry name" value="Ion_transpt_RnfG/RsxG"/>
</dbReference>
<feature type="modified residue" description="FMN phosphoryl threonine" evidence="6">
    <location>
        <position position="177"/>
    </location>
</feature>
<dbReference type="GO" id="GO:0010181">
    <property type="term" value="F:FMN binding"/>
    <property type="evidence" value="ECO:0007669"/>
    <property type="project" value="InterPro"/>
</dbReference>
<evidence type="ECO:0000313" key="9">
    <source>
        <dbReference type="EMBL" id="ORE85027.1"/>
    </source>
</evidence>
<dbReference type="GO" id="GO:0022900">
    <property type="term" value="P:electron transport chain"/>
    <property type="evidence" value="ECO:0007669"/>
    <property type="project" value="UniProtKB-UniRule"/>
</dbReference>
<comment type="similarity">
    <text evidence="6">Belongs to the RnfG family.</text>
</comment>
<evidence type="ECO:0000313" key="10">
    <source>
        <dbReference type="Proteomes" id="UP000192342"/>
    </source>
</evidence>
<keyword evidence="6 7" id="KW-1133">Transmembrane helix</keyword>
<evidence type="ECO:0000256" key="7">
    <source>
        <dbReference type="SAM" id="Phobius"/>
    </source>
</evidence>
<accession>A0A1Y1S9T4</accession>